<sequence length="36" mass="4181">MAWTTAAIIQIRKYDSLAQNLQAQLYGYINHLRESV</sequence>
<reference evidence="1" key="2">
    <citation type="journal article" date="2015" name="Fish Shellfish Immunol.">
        <title>Early steps in the European eel (Anguilla anguilla)-Vibrio vulnificus interaction in the gills: Role of the RtxA13 toxin.</title>
        <authorList>
            <person name="Callol A."/>
            <person name="Pajuelo D."/>
            <person name="Ebbesson L."/>
            <person name="Teles M."/>
            <person name="MacKenzie S."/>
            <person name="Amaro C."/>
        </authorList>
    </citation>
    <scope>NUCLEOTIDE SEQUENCE</scope>
</reference>
<dbReference type="EMBL" id="GBXM01036913">
    <property type="protein sequence ID" value="JAH71664.1"/>
    <property type="molecule type" value="Transcribed_RNA"/>
</dbReference>
<organism evidence="1">
    <name type="scientific">Anguilla anguilla</name>
    <name type="common">European freshwater eel</name>
    <name type="synonym">Muraena anguilla</name>
    <dbReference type="NCBI Taxonomy" id="7936"/>
    <lineage>
        <taxon>Eukaryota</taxon>
        <taxon>Metazoa</taxon>
        <taxon>Chordata</taxon>
        <taxon>Craniata</taxon>
        <taxon>Vertebrata</taxon>
        <taxon>Euteleostomi</taxon>
        <taxon>Actinopterygii</taxon>
        <taxon>Neopterygii</taxon>
        <taxon>Teleostei</taxon>
        <taxon>Anguilliformes</taxon>
        <taxon>Anguillidae</taxon>
        <taxon>Anguilla</taxon>
    </lineage>
</organism>
<accession>A0A0E9V0J8</accession>
<protein>
    <submittedName>
        <fullName evidence="1">Uncharacterized protein</fullName>
    </submittedName>
</protein>
<dbReference type="AlphaFoldDB" id="A0A0E9V0J8"/>
<proteinExistence type="predicted"/>
<evidence type="ECO:0000313" key="1">
    <source>
        <dbReference type="EMBL" id="JAH71664.1"/>
    </source>
</evidence>
<name>A0A0E9V0J8_ANGAN</name>
<reference evidence="1" key="1">
    <citation type="submission" date="2014-11" db="EMBL/GenBank/DDBJ databases">
        <authorList>
            <person name="Amaro Gonzalez C."/>
        </authorList>
    </citation>
    <scope>NUCLEOTIDE SEQUENCE</scope>
</reference>